<feature type="active site" evidence="8">
    <location>
        <position position="242"/>
    </location>
</feature>
<name>A0A6P6TSR0_COFAR</name>
<comment type="similarity">
    <text evidence="2 9">Belongs to the glycosyl hydrolase 28 family.</text>
</comment>
<keyword evidence="11" id="KW-1185">Reference proteome</keyword>
<dbReference type="InterPro" id="IPR000743">
    <property type="entry name" value="Glyco_hydro_28"/>
</dbReference>
<evidence type="ECO:0000256" key="4">
    <source>
        <dbReference type="ARBA" id="ARBA00022525"/>
    </source>
</evidence>
<keyword evidence="6 9" id="KW-0326">Glycosidase</keyword>
<dbReference type="InterPro" id="IPR006626">
    <property type="entry name" value="PbH1"/>
</dbReference>
<gene>
    <name evidence="12" type="primary">LOC113703755</name>
</gene>
<organism evidence="11 12">
    <name type="scientific">Coffea arabica</name>
    <name type="common">Arabian coffee</name>
    <dbReference type="NCBI Taxonomy" id="13443"/>
    <lineage>
        <taxon>Eukaryota</taxon>
        <taxon>Viridiplantae</taxon>
        <taxon>Streptophyta</taxon>
        <taxon>Embryophyta</taxon>
        <taxon>Tracheophyta</taxon>
        <taxon>Spermatophyta</taxon>
        <taxon>Magnoliopsida</taxon>
        <taxon>eudicotyledons</taxon>
        <taxon>Gunneridae</taxon>
        <taxon>Pentapetalae</taxon>
        <taxon>asterids</taxon>
        <taxon>lamiids</taxon>
        <taxon>Gentianales</taxon>
        <taxon>Rubiaceae</taxon>
        <taxon>Ixoroideae</taxon>
        <taxon>Gardenieae complex</taxon>
        <taxon>Bertiereae - Coffeeae clade</taxon>
        <taxon>Coffeeae</taxon>
        <taxon>Coffea</taxon>
    </lineage>
</organism>
<evidence type="ECO:0000256" key="3">
    <source>
        <dbReference type="ARBA" id="ARBA00022512"/>
    </source>
</evidence>
<evidence type="ECO:0000256" key="1">
    <source>
        <dbReference type="ARBA" id="ARBA00004191"/>
    </source>
</evidence>
<evidence type="ECO:0000256" key="9">
    <source>
        <dbReference type="RuleBase" id="RU361169"/>
    </source>
</evidence>
<keyword evidence="10" id="KW-0732">Signal</keyword>
<dbReference type="SUPFAM" id="SSF51126">
    <property type="entry name" value="Pectin lyase-like"/>
    <property type="match status" value="1"/>
</dbReference>
<keyword evidence="4" id="KW-0964">Secreted</keyword>
<evidence type="ECO:0000256" key="7">
    <source>
        <dbReference type="ARBA" id="ARBA00023316"/>
    </source>
</evidence>
<feature type="chain" id="PRO_5046925878" evidence="10">
    <location>
        <begin position="26"/>
        <end position="413"/>
    </location>
</feature>
<dbReference type="PANTHER" id="PTHR31375">
    <property type="match status" value="1"/>
</dbReference>
<dbReference type="Gene3D" id="2.160.20.10">
    <property type="entry name" value="Single-stranded right-handed beta-helix, Pectin lyase-like"/>
    <property type="match status" value="1"/>
</dbReference>
<keyword evidence="3" id="KW-0134">Cell wall</keyword>
<evidence type="ECO:0000313" key="12">
    <source>
        <dbReference type="RefSeq" id="XP_027081032.2"/>
    </source>
</evidence>
<dbReference type="PROSITE" id="PS00502">
    <property type="entry name" value="POLYGALACTURONASE"/>
    <property type="match status" value="1"/>
</dbReference>
<dbReference type="Proteomes" id="UP001652660">
    <property type="component" value="Chromosome 8e"/>
</dbReference>
<dbReference type="GO" id="GO:0071555">
    <property type="term" value="P:cell wall organization"/>
    <property type="evidence" value="ECO:0007669"/>
    <property type="project" value="UniProtKB-KW"/>
</dbReference>
<dbReference type="SMART" id="SM00710">
    <property type="entry name" value="PbH1"/>
    <property type="match status" value="5"/>
</dbReference>
<dbReference type="GeneID" id="113703755"/>
<dbReference type="InterPro" id="IPR012334">
    <property type="entry name" value="Pectin_lyas_fold"/>
</dbReference>
<evidence type="ECO:0000313" key="11">
    <source>
        <dbReference type="Proteomes" id="UP001652660"/>
    </source>
</evidence>
<protein>
    <submittedName>
        <fullName evidence="12">Probable polygalacturonase At3g15720</fullName>
    </submittedName>
</protein>
<dbReference type="InterPro" id="IPR011050">
    <property type="entry name" value="Pectin_lyase_fold/virulence"/>
</dbReference>
<reference evidence="12" key="2">
    <citation type="submission" date="2025-08" db="UniProtKB">
        <authorList>
            <consortium name="RefSeq"/>
        </authorList>
    </citation>
    <scope>IDENTIFICATION</scope>
    <source>
        <tissue evidence="12">Leaves</tissue>
    </source>
</reference>
<reference evidence="11" key="1">
    <citation type="journal article" date="2025" name="Foods">
        <title>Unveiling the Microbial Signatures of Arabica Coffee Cherries: Insights into Ripeness Specific Diversity, Functional Traits, and Implications for Quality and Safety.</title>
        <authorList>
            <consortium name="RefSeq"/>
            <person name="Tenea G.N."/>
            <person name="Cifuentes V."/>
            <person name="Reyes P."/>
            <person name="Cevallos-Vallejos M."/>
        </authorList>
    </citation>
    <scope>NUCLEOTIDE SEQUENCE [LARGE SCALE GENOMIC DNA]</scope>
</reference>
<dbReference type="OrthoDB" id="187139at2759"/>
<keyword evidence="7" id="KW-0961">Cell wall biogenesis/degradation</keyword>
<dbReference type="RefSeq" id="XP_027081032.2">
    <property type="nucleotide sequence ID" value="XM_027225231.2"/>
</dbReference>
<keyword evidence="5 9" id="KW-0378">Hydrolase</keyword>
<dbReference type="GO" id="GO:0005975">
    <property type="term" value="P:carbohydrate metabolic process"/>
    <property type="evidence" value="ECO:0007669"/>
    <property type="project" value="InterPro"/>
</dbReference>
<proteinExistence type="inferred from homology"/>
<evidence type="ECO:0000256" key="5">
    <source>
        <dbReference type="ARBA" id="ARBA00022801"/>
    </source>
</evidence>
<sequence length="413" mass="43515">MHSMGLQIISLIVCIAASYPDGGLAAVFNVTGFGAIGDGIHDDTEAFSQAWEAACSNGEGSSSVIVPAGRTFLLSPVNFEGPCYCSNVHFQVLGKIVAPNETDAWKGCVSDSWLHFSDIPGLVLEGSGVIDGRGSPWWKNVSLGILKNALHIHKCDGLQLRGLHHVNSPKSHISINKCNGVSISGLNILAPENSPNTDGIDVSESTHVLISDSIIQTGDDCVAINGGSSDIQMTNVSCGPGHGISVGSLGANGSYATVEQVNVTKCNFQGTQNGIRIKTWPGGSGYARNISFEDITLQDVENPIIIDQFYCKGEFKCEDKPSPSAVQVSHVTYQGVNGSSSGEKAIQLFCSESKGCTDIKMQQINITSAIPGAKTYAICKNAYGESSSTSPPVPCLTQHHDDVLGREASAVWV</sequence>
<dbReference type="Pfam" id="PF00295">
    <property type="entry name" value="Glyco_hydro_28"/>
    <property type="match status" value="1"/>
</dbReference>
<comment type="subcellular location">
    <subcellularLocation>
        <location evidence="1">Secreted</location>
        <location evidence="1">Cell wall</location>
    </subcellularLocation>
</comment>
<evidence type="ECO:0000256" key="2">
    <source>
        <dbReference type="ARBA" id="ARBA00008834"/>
    </source>
</evidence>
<accession>A0A6P6TSR0</accession>
<dbReference type="GO" id="GO:0004650">
    <property type="term" value="F:polygalacturonase activity"/>
    <property type="evidence" value="ECO:0007669"/>
    <property type="project" value="UniProtKB-EC"/>
</dbReference>
<evidence type="ECO:0000256" key="10">
    <source>
        <dbReference type="SAM" id="SignalP"/>
    </source>
</evidence>
<dbReference type="AlphaFoldDB" id="A0A6P6TSR0"/>
<evidence type="ECO:0000256" key="8">
    <source>
        <dbReference type="PROSITE-ProRule" id="PRU10052"/>
    </source>
</evidence>
<feature type="signal peptide" evidence="10">
    <location>
        <begin position="1"/>
        <end position="25"/>
    </location>
</feature>
<evidence type="ECO:0000256" key="6">
    <source>
        <dbReference type="ARBA" id="ARBA00023295"/>
    </source>
</evidence>